<organism evidence="1 2">
    <name type="scientific">Pseudobutyrivibrio xylanivorans</name>
    <dbReference type="NCBI Taxonomy" id="185007"/>
    <lineage>
        <taxon>Bacteria</taxon>
        <taxon>Bacillati</taxon>
        <taxon>Bacillota</taxon>
        <taxon>Clostridia</taxon>
        <taxon>Lachnospirales</taxon>
        <taxon>Lachnospiraceae</taxon>
        <taxon>Pseudobutyrivibrio</taxon>
    </lineage>
</organism>
<protein>
    <submittedName>
        <fullName evidence="1">Uncharacterized protein</fullName>
    </submittedName>
</protein>
<accession>A0A1G5S5G6</accession>
<proteinExistence type="predicted"/>
<sequence>MGENFDTNNNSDIKKALEAIEKNNNKGELDMNVSAVCQNENGDKYAFVTFSDGVREAEGSIPKCIIIRNQGFADIEIQQLEKYMRDNLTQLKKMAAGVDIFSTFLES</sequence>
<dbReference type="EMBL" id="FMWK01000023">
    <property type="protein sequence ID" value="SCZ81576.1"/>
    <property type="molecule type" value="Genomic_DNA"/>
</dbReference>
<gene>
    <name evidence="1" type="ORF">SAMN02910350_02887</name>
</gene>
<dbReference type="Proteomes" id="UP000199428">
    <property type="component" value="Unassembled WGS sequence"/>
</dbReference>
<dbReference type="AlphaFoldDB" id="A0A1G5S5G6"/>
<reference evidence="1 2" key="1">
    <citation type="submission" date="2016-10" db="EMBL/GenBank/DDBJ databases">
        <authorList>
            <person name="de Groot N.N."/>
        </authorList>
    </citation>
    <scope>NUCLEOTIDE SEQUENCE [LARGE SCALE GENOMIC DNA]</scope>
    <source>
        <strain evidence="1 2">DSM 10317</strain>
    </source>
</reference>
<name>A0A1G5S5G6_PSEXY</name>
<evidence type="ECO:0000313" key="2">
    <source>
        <dbReference type="Proteomes" id="UP000199428"/>
    </source>
</evidence>
<dbReference type="RefSeq" id="WP_090164331.1">
    <property type="nucleotide sequence ID" value="NZ_FMWK01000023.1"/>
</dbReference>
<evidence type="ECO:0000313" key="1">
    <source>
        <dbReference type="EMBL" id="SCZ81576.1"/>
    </source>
</evidence>